<dbReference type="EMBL" id="FZNY01000003">
    <property type="protein sequence ID" value="SNR85953.1"/>
    <property type="molecule type" value="Genomic_DNA"/>
</dbReference>
<dbReference type="OrthoDB" id="1447887at2"/>
<organism evidence="1 2">
    <name type="scientific">Dokdonia pacifica</name>
    <dbReference type="NCBI Taxonomy" id="1627892"/>
    <lineage>
        <taxon>Bacteria</taxon>
        <taxon>Pseudomonadati</taxon>
        <taxon>Bacteroidota</taxon>
        <taxon>Flavobacteriia</taxon>
        <taxon>Flavobacteriales</taxon>
        <taxon>Flavobacteriaceae</taxon>
        <taxon>Dokdonia</taxon>
    </lineage>
</organism>
<dbReference type="RefSeq" id="WP_089371763.1">
    <property type="nucleotide sequence ID" value="NZ_BMEP01000001.1"/>
</dbReference>
<dbReference type="AlphaFoldDB" id="A0A238ZTG2"/>
<accession>A0A238ZTG2</accession>
<evidence type="ECO:0008006" key="3">
    <source>
        <dbReference type="Google" id="ProtNLM"/>
    </source>
</evidence>
<name>A0A238ZTG2_9FLAO</name>
<proteinExistence type="predicted"/>
<sequence length="152" mass="17999">MERFSNSTEAYWNQIQKELLNGYDSKDFRFQYLEMGQLLSHGFSIAQTKRNSTQLIVKVWDAAYDNKRFSKRIFNLDRLAITDKKVELTGQELERINRLLNTKLDLTNWGGIVLDGLFCQFEINNKKMDWNVNEEINDNLTELVELLRSKVR</sequence>
<gene>
    <name evidence="1" type="ORF">SAMN06265376_103459</name>
</gene>
<dbReference type="Proteomes" id="UP000198379">
    <property type="component" value="Unassembled WGS sequence"/>
</dbReference>
<reference evidence="1 2" key="1">
    <citation type="submission" date="2017-06" db="EMBL/GenBank/DDBJ databases">
        <authorList>
            <person name="Kim H.J."/>
            <person name="Triplett B.A."/>
        </authorList>
    </citation>
    <scope>NUCLEOTIDE SEQUENCE [LARGE SCALE GENOMIC DNA]</scope>
    <source>
        <strain evidence="1 2">DSM 25597</strain>
    </source>
</reference>
<evidence type="ECO:0000313" key="1">
    <source>
        <dbReference type="EMBL" id="SNR85953.1"/>
    </source>
</evidence>
<keyword evidence="2" id="KW-1185">Reference proteome</keyword>
<evidence type="ECO:0000313" key="2">
    <source>
        <dbReference type="Proteomes" id="UP000198379"/>
    </source>
</evidence>
<protein>
    <recommendedName>
        <fullName evidence="3">DUF4268 domain-containing protein</fullName>
    </recommendedName>
</protein>